<protein>
    <submittedName>
        <fullName evidence="2">Sugar transferase, PEP-CTERM/EpsH1 system associated</fullName>
    </submittedName>
</protein>
<dbReference type="RefSeq" id="WP_012970982.1">
    <property type="nucleotide sequence ID" value="NC_013851.1"/>
</dbReference>
<evidence type="ECO:0000313" key="3">
    <source>
        <dbReference type="Proteomes" id="UP000001441"/>
    </source>
</evidence>
<dbReference type="GO" id="GO:0016757">
    <property type="term" value="F:glycosyltransferase activity"/>
    <property type="evidence" value="ECO:0007669"/>
    <property type="project" value="UniProtKB-ARBA"/>
</dbReference>
<dbReference type="KEGG" id="alv:Alvin_1779"/>
<dbReference type="InterPro" id="IPR028098">
    <property type="entry name" value="Glyco_trans_4-like_N"/>
</dbReference>
<accession>D3RU49</accession>
<evidence type="ECO:0000259" key="1">
    <source>
        <dbReference type="Pfam" id="PF13439"/>
    </source>
</evidence>
<organism evidence="2 3">
    <name type="scientific">Allochromatium vinosum (strain ATCC 17899 / DSM 180 / NBRC 103801 / NCIMB 10441 / D)</name>
    <name type="common">Chromatium vinosum</name>
    <dbReference type="NCBI Taxonomy" id="572477"/>
    <lineage>
        <taxon>Bacteria</taxon>
        <taxon>Pseudomonadati</taxon>
        <taxon>Pseudomonadota</taxon>
        <taxon>Gammaproteobacteria</taxon>
        <taxon>Chromatiales</taxon>
        <taxon>Chromatiaceae</taxon>
        <taxon>Allochromatium</taxon>
    </lineage>
</organism>
<keyword evidence="3" id="KW-1185">Reference proteome</keyword>
<dbReference type="Pfam" id="PF13439">
    <property type="entry name" value="Glyco_transf_4"/>
    <property type="match status" value="1"/>
</dbReference>
<sequence>MIEPSRPREVSAPPALIAHIIYRLDVGGLENGLVNLINRLPPSRFRHAILCVDDYDAVFRQRLQVPVEVYALHKRAGQDLGLYVRLWRLLRRLRPAIVHTRNLSALESQLPAWLAGVRGRVHGEHGRDVHDLDNTRRKYRWLRRAFRPLVRRYIPLSRDLASYLIDDIGVSPARISTICNGVDLERFHPCPAERACRAVLSPGFAGPEPLVIGTIGRLERVKDQMTLARAFAELVASEPDGARRFRLVIVGDGSQREAIATFVRESGLDAIVWMAGTRNDVPECLRAFDVFVLPSLGEGISNTILEAMGSGLPVIATAVGGNGELVEPDVTGYLVPRADPSAIAERLRHYARHPAVRAEHARNARRRTERDFSLAGMVERYAQVYADLLDE</sequence>
<name>D3RU49_ALLVD</name>
<dbReference type="CAZy" id="GT4">
    <property type="family name" value="Glycosyltransferase Family 4"/>
</dbReference>
<dbReference type="Pfam" id="PF13692">
    <property type="entry name" value="Glyco_trans_1_4"/>
    <property type="match status" value="1"/>
</dbReference>
<dbReference type="EMBL" id="CP001896">
    <property type="protein sequence ID" value="ADC62708.1"/>
    <property type="molecule type" value="Genomic_DNA"/>
</dbReference>
<dbReference type="Proteomes" id="UP000001441">
    <property type="component" value="Chromosome"/>
</dbReference>
<dbReference type="SUPFAM" id="SSF53756">
    <property type="entry name" value="UDP-Glycosyltransferase/glycogen phosphorylase"/>
    <property type="match status" value="1"/>
</dbReference>
<dbReference type="PANTHER" id="PTHR12526">
    <property type="entry name" value="GLYCOSYLTRANSFERASE"/>
    <property type="match status" value="1"/>
</dbReference>
<dbReference type="Gene3D" id="3.40.50.2000">
    <property type="entry name" value="Glycogen Phosphorylase B"/>
    <property type="match status" value="2"/>
</dbReference>
<reference evidence="2 3" key="1">
    <citation type="journal article" date="2011" name="Stand. Genomic Sci.">
        <title>Complete genome sequence of Allochromatium vinosum DSM 180(T).</title>
        <authorList>
            <person name="Weissgerber T."/>
            <person name="Zigann R."/>
            <person name="Bruce D."/>
            <person name="Chang Y.J."/>
            <person name="Detter J.C."/>
            <person name="Han C."/>
            <person name="Hauser L."/>
            <person name="Jeffries C.D."/>
            <person name="Land M."/>
            <person name="Munk A.C."/>
            <person name="Tapia R."/>
            <person name="Dahl C."/>
        </authorList>
    </citation>
    <scope>NUCLEOTIDE SEQUENCE [LARGE SCALE GENOMIC DNA]</scope>
    <source>
        <strain evidence="3">ATCC 17899 / DSM 180 / NBRC 103801 / NCIMB 10441 / D</strain>
    </source>
</reference>
<gene>
    <name evidence="2" type="ordered locus">Alvin_1779</name>
</gene>
<feature type="domain" description="Glycosyltransferase subfamily 4-like N-terminal" evidence="1">
    <location>
        <begin position="26"/>
        <end position="186"/>
    </location>
</feature>
<proteinExistence type="predicted"/>
<dbReference type="AlphaFoldDB" id="D3RU49"/>
<dbReference type="OrthoDB" id="9775208at2"/>
<dbReference type="STRING" id="572477.Alvin_1779"/>
<keyword evidence="2" id="KW-0808">Transferase</keyword>
<dbReference type="HOGENOM" id="CLU_009583_0_3_6"/>
<evidence type="ECO:0000313" key="2">
    <source>
        <dbReference type="EMBL" id="ADC62708.1"/>
    </source>
</evidence>
<dbReference type="eggNOG" id="COG0438">
    <property type="taxonomic scope" value="Bacteria"/>
</dbReference>
<dbReference type="NCBIfam" id="TIGR03088">
    <property type="entry name" value="stp2"/>
    <property type="match status" value="1"/>
</dbReference>
<dbReference type="InterPro" id="IPR017522">
    <property type="entry name" value="Sugar_tfrase_PEP-CTERM_Stp2"/>
</dbReference>